<dbReference type="Gene3D" id="3.30.300.30">
    <property type="match status" value="1"/>
</dbReference>
<evidence type="ECO:0000256" key="8">
    <source>
        <dbReference type="ARBA" id="ARBA00029443"/>
    </source>
</evidence>
<dbReference type="InterPro" id="IPR016036">
    <property type="entry name" value="Malonyl_transacylase_ACP-bd"/>
</dbReference>
<evidence type="ECO:0000256" key="9">
    <source>
        <dbReference type="PROSITE-ProRule" id="PRU01363"/>
    </source>
</evidence>
<dbReference type="PROSITE" id="PS50075">
    <property type="entry name" value="CARRIER"/>
    <property type="match status" value="2"/>
</dbReference>
<evidence type="ECO:0000259" key="13">
    <source>
        <dbReference type="PROSITE" id="PS52019"/>
    </source>
</evidence>
<dbReference type="InterPro" id="IPR020806">
    <property type="entry name" value="PKS_PP-bd"/>
</dbReference>
<dbReference type="Pfam" id="PF16197">
    <property type="entry name" value="KAsynt_C_assoc"/>
    <property type="match status" value="1"/>
</dbReference>
<dbReference type="PANTHER" id="PTHR43775:SF20">
    <property type="entry name" value="HYBRID PKS-NRPS SYNTHETASE APDA"/>
    <property type="match status" value="1"/>
</dbReference>
<evidence type="ECO:0000313" key="14">
    <source>
        <dbReference type="EMBL" id="PYI25879.1"/>
    </source>
</evidence>
<dbReference type="SUPFAM" id="SSF56801">
    <property type="entry name" value="Acetyl-CoA synthetase-like"/>
    <property type="match status" value="1"/>
</dbReference>
<dbReference type="InterPro" id="IPR042099">
    <property type="entry name" value="ANL_N_sf"/>
</dbReference>
<dbReference type="Proteomes" id="UP000248817">
    <property type="component" value="Unassembled WGS sequence"/>
</dbReference>
<dbReference type="Gene3D" id="3.40.47.10">
    <property type="match status" value="2"/>
</dbReference>
<dbReference type="Pfam" id="PF08659">
    <property type="entry name" value="KR"/>
    <property type="match status" value="1"/>
</dbReference>
<dbReference type="PROSITE" id="PS00012">
    <property type="entry name" value="PHOSPHOPANTETHEINE"/>
    <property type="match status" value="1"/>
</dbReference>
<evidence type="ECO:0000259" key="11">
    <source>
        <dbReference type="PROSITE" id="PS50075"/>
    </source>
</evidence>
<dbReference type="Gene3D" id="3.30.559.10">
    <property type="entry name" value="Chloramphenicol acetyltransferase-like domain"/>
    <property type="match status" value="1"/>
</dbReference>
<dbReference type="InterPro" id="IPR020845">
    <property type="entry name" value="AMP-binding_CS"/>
</dbReference>
<dbReference type="PROSITE" id="PS00455">
    <property type="entry name" value="AMP_BINDING"/>
    <property type="match status" value="1"/>
</dbReference>
<keyword evidence="7" id="KW-0511">Multifunctional enzyme</keyword>
<comment type="similarity">
    <text evidence="8">In the C-terminal section; belongs to the NRP synthetase family.</text>
</comment>
<dbReference type="Pfam" id="PF21089">
    <property type="entry name" value="PKS_DH_N"/>
    <property type="match status" value="1"/>
</dbReference>
<dbReference type="GO" id="GO:0032259">
    <property type="term" value="P:methylation"/>
    <property type="evidence" value="ECO:0007669"/>
    <property type="project" value="UniProtKB-KW"/>
</dbReference>
<evidence type="ECO:0000256" key="1">
    <source>
        <dbReference type="ARBA" id="ARBA00022450"/>
    </source>
</evidence>
<dbReference type="SMART" id="SM00827">
    <property type="entry name" value="PKS_AT"/>
    <property type="match status" value="1"/>
</dbReference>
<dbReference type="NCBIfam" id="TIGR01733">
    <property type="entry name" value="AA-adenyl-dom"/>
    <property type="match status" value="1"/>
</dbReference>
<evidence type="ECO:0000259" key="12">
    <source>
        <dbReference type="PROSITE" id="PS52004"/>
    </source>
</evidence>
<dbReference type="Pfam" id="PF00501">
    <property type="entry name" value="AMP-binding"/>
    <property type="match status" value="1"/>
</dbReference>
<dbReference type="SUPFAM" id="SSF51735">
    <property type="entry name" value="NAD(P)-binding Rossmann-fold domains"/>
    <property type="match status" value="2"/>
</dbReference>
<dbReference type="Gene3D" id="1.10.1200.10">
    <property type="entry name" value="ACP-like"/>
    <property type="match status" value="1"/>
</dbReference>
<dbReference type="InterPro" id="IPR001242">
    <property type="entry name" value="Condensation_dom"/>
</dbReference>
<dbReference type="CDD" id="cd19532">
    <property type="entry name" value="C_PKS-NRPS"/>
    <property type="match status" value="1"/>
</dbReference>
<dbReference type="SMART" id="SM00825">
    <property type="entry name" value="PKS_KS"/>
    <property type="match status" value="1"/>
</dbReference>
<dbReference type="Gene3D" id="3.40.50.720">
    <property type="entry name" value="NAD(P)-binding Rossmann-like Domain"/>
    <property type="match status" value="3"/>
</dbReference>
<dbReference type="InterPro" id="IPR036291">
    <property type="entry name" value="NAD(P)-bd_dom_sf"/>
</dbReference>
<feature type="region of interest" description="C-terminal hotdog fold" evidence="9">
    <location>
        <begin position="1184"/>
        <end position="1337"/>
    </location>
</feature>
<feature type="active site" description="Proton acceptor; for dehydratase activity" evidence="9">
    <location>
        <position position="1066"/>
    </location>
</feature>
<dbReference type="SUPFAM" id="SSF55048">
    <property type="entry name" value="Probable ACP-binding domain of malonyl-CoA ACP transacylase"/>
    <property type="match status" value="1"/>
</dbReference>
<dbReference type="InterPro" id="IPR032821">
    <property type="entry name" value="PKS_assoc"/>
</dbReference>
<dbReference type="SUPFAM" id="SSF53335">
    <property type="entry name" value="S-adenosyl-L-methionine-dependent methyltransferases"/>
    <property type="match status" value="1"/>
</dbReference>
<organism evidence="14 15">
    <name type="scientific">Aspergillus indologenus CBS 114.80</name>
    <dbReference type="NCBI Taxonomy" id="1450541"/>
    <lineage>
        <taxon>Eukaryota</taxon>
        <taxon>Fungi</taxon>
        <taxon>Dikarya</taxon>
        <taxon>Ascomycota</taxon>
        <taxon>Pezizomycotina</taxon>
        <taxon>Eurotiomycetes</taxon>
        <taxon>Eurotiomycetidae</taxon>
        <taxon>Eurotiales</taxon>
        <taxon>Aspergillaceae</taxon>
        <taxon>Aspergillus</taxon>
        <taxon>Aspergillus subgen. Circumdati</taxon>
    </lineage>
</organism>
<dbReference type="InterPro" id="IPR010071">
    <property type="entry name" value="AA_adenyl_dom"/>
</dbReference>
<dbReference type="InterPro" id="IPR014030">
    <property type="entry name" value="Ketoacyl_synth_N"/>
</dbReference>
<dbReference type="GO" id="GO:0006633">
    <property type="term" value="P:fatty acid biosynthetic process"/>
    <property type="evidence" value="ECO:0007669"/>
    <property type="project" value="InterPro"/>
</dbReference>
<keyword evidence="6" id="KW-0677">Repeat</keyword>
<dbReference type="Pfam" id="PF00109">
    <property type="entry name" value="ketoacyl-synt"/>
    <property type="match status" value="1"/>
</dbReference>
<dbReference type="EMBL" id="KZ825621">
    <property type="protein sequence ID" value="PYI25879.1"/>
    <property type="molecule type" value="Genomic_DNA"/>
</dbReference>
<dbReference type="GO" id="GO:0016874">
    <property type="term" value="F:ligase activity"/>
    <property type="evidence" value="ECO:0007669"/>
    <property type="project" value="UniProtKB-KW"/>
</dbReference>
<dbReference type="InterPro" id="IPR009081">
    <property type="entry name" value="PP-bd_ACP"/>
</dbReference>
<dbReference type="InterPro" id="IPR045851">
    <property type="entry name" value="AMP-bd_C_sf"/>
</dbReference>
<dbReference type="InterPro" id="IPR036736">
    <property type="entry name" value="ACP-like_sf"/>
</dbReference>
<feature type="domain" description="Carrier" evidence="11">
    <location>
        <begin position="3660"/>
        <end position="3740"/>
    </location>
</feature>
<dbReference type="Pfam" id="PF07993">
    <property type="entry name" value="NAD_binding_4"/>
    <property type="match status" value="1"/>
</dbReference>
<dbReference type="SUPFAM" id="SSF52151">
    <property type="entry name" value="FabD/lysophospholipase-like"/>
    <property type="match status" value="1"/>
</dbReference>
<dbReference type="InterPro" id="IPR050091">
    <property type="entry name" value="PKS_NRPS_Biosynth_Enz"/>
</dbReference>
<feature type="domain" description="PKS/mFAS DH" evidence="13">
    <location>
        <begin position="1034"/>
        <end position="1337"/>
    </location>
</feature>
<dbReference type="Pfam" id="PF08242">
    <property type="entry name" value="Methyltransf_12"/>
    <property type="match status" value="1"/>
</dbReference>
<dbReference type="GO" id="GO:0009403">
    <property type="term" value="P:toxin biosynthetic process"/>
    <property type="evidence" value="ECO:0007669"/>
    <property type="project" value="UniProtKB-ARBA"/>
</dbReference>
<dbReference type="Gene3D" id="3.10.129.110">
    <property type="entry name" value="Polyketide synthase dehydratase"/>
    <property type="match status" value="1"/>
</dbReference>
<evidence type="ECO:0000256" key="10">
    <source>
        <dbReference type="SAM" id="MobiDB-lite"/>
    </source>
</evidence>
<dbReference type="InterPro" id="IPR049551">
    <property type="entry name" value="PKS_DH_C"/>
</dbReference>
<keyword evidence="1" id="KW-0596">Phosphopantetheine</keyword>
<dbReference type="InterPro" id="IPR042104">
    <property type="entry name" value="PKS_dehydratase_sf"/>
</dbReference>
<dbReference type="InterPro" id="IPR020807">
    <property type="entry name" value="PKS_DH"/>
</dbReference>
<keyword evidence="3" id="KW-0436">Ligase</keyword>
<dbReference type="InterPro" id="IPR014043">
    <property type="entry name" value="Acyl_transferase_dom"/>
</dbReference>
<dbReference type="PROSITE" id="PS52019">
    <property type="entry name" value="PKS_MFAS_DH"/>
    <property type="match status" value="1"/>
</dbReference>
<dbReference type="InterPro" id="IPR049552">
    <property type="entry name" value="PKS_DH_N"/>
</dbReference>
<keyword evidence="5" id="KW-0808">Transferase</keyword>
<dbReference type="CDD" id="cd02440">
    <property type="entry name" value="AdoMet_MTases"/>
    <property type="match status" value="1"/>
</dbReference>
<evidence type="ECO:0000256" key="3">
    <source>
        <dbReference type="ARBA" id="ARBA00022598"/>
    </source>
</evidence>
<dbReference type="InterPro" id="IPR016035">
    <property type="entry name" value="Acyl_Trfase/lysoPLipase"/>
</dbReference>
<keyword evidence="15" id="KW-1185">Reference proteome</keyword>
<proteinExistence type="inferred from homology"/>
<dbReference type="PROSITE" id="PS52004">
    <property type="entry name" value="KS3_2"/>
    <property type="match status" value="1"/>
</dbReference>
<dbReference type="Gene3D" id="3.30.559.30">
    <property type="entry name" value="Nonribosomal peptide synthetase, condensation domain"/>
    <property type="match status" value="1"/>
</dbReference>
<feature type="compositionally biased region" description="Basic and acidic residues" evidence="10">
    <location>
        <begin position="2598"/>
        <end position="2607"/>
    </location>
</feature>
<feature type="domain" description="Carrier" evidence="11">
    <location>
        <begin position="2508"/>
        <end position="2583"/>
    </location>
</feature>
<dbReference type="InterPro" id="IPR049900">
    <property type="entry name" value="PKS_mFAS_DH"/>
</dbReference>
<dbReference type="GO" id="GO:0004315">
    <property type="term" value="F:3-oxoacyl-[acyl-carrier-protein] synthase activity"/>
    <property type="evidence" value="ECO:0007669"/>
    <property type="project" value="InterPro"/>
</dbReference>
<dbReference type="SUPFAM" id="SSF53901">
    <property type="entry name" value="Thiolase-like"/>
    <property type="match status" value="1"/>
</dbReference>
<dbReference type="SMART" id="SM00826">
    <property type="entry name" value="PKS_DH"/>
    <property type="match status" value="1"/>
</dbReference>
<keyword evidence="2" id="KW-0597">Phosphoprotein</keyword>
<dbReference type="InterPro" id="IPR057326">
    <property type="entry name" value="KR_dom"/>
</dbReference>
<dbReference type="Gene3D" id="3.40.50.150">
    <property type="entry name" value="Vaccinia Virus protein VP39"/>
    <property type="match status" value="1"/>
</dbReference>
<evidence type="ECO:0000256" key="2">
    <source>
        <dbReference type="ARBA" id="ARBA00022553"/>
    </source>
</evidence>
<dbReference type="InterPro" id="IPR016039">
    <property type="entry name" value="Thiolase-like"/>
</dbReference>
<dbReference type="Pfam" id="PF02801">
    <property type="entry name" value="Ketoacyl-synt_C"/>
    <property type="match status" value="1"/>
</dbReference>
<feature type="region of interest" description="N-terminal hotdog fold" evidence="9">
    <location>
        <begin position="1034"/>
        <end position="1169"/>
    </location>
</feature>
<dbReference type="CDD" id="cd00833">
    <property type="entry name" value="PKS"/>
    <property type="match status" value="1"/>
</dbReference>
<dbReference type="CDD" id="cd05930">
    <property type="entry name" value="A_NRPS"/>
    <property type="match status" value="1"/>
</dbReference>
<dbReference type="InterPro" id="IPR013217">
    <property type="entry name" value="Methyltransf_12"/>
</dbReference>
<dbReference type="Pfam" id="PF00550">
    <property type="entry name" value="PP-binding"/>
    <property type="match status" value="1"/>
</dbReference>
<dbReference type="InterPro" id="IPR029063">
    <property type="entry name" value="SAM-dependent_MTases_sf"/>
</dbReference>
<dbReference type="Gene3D" id="3.40.366.10">
    <property type="entry name" value="Malonyl-Coenzyme A Acyl Carrier Protein, domain 2"/>
    <property type="match status" value="1"/>
</dbReference>
<evidence type="ECO:0000256" key="4">
    <source>
        <dbReference type="ARBA" id="ARBA00022603"/>
    </source>
</evidence>
<sequence length="4046" mass="445645">MLRIPNRDIVIFMKMGLTRLTMAKLTRPCPACSAEVSEYDGGGGPDLGAGVGALPQLASLAALALTNARSSAWTPSGSLCEIPCACIMQCNPTSDPSGVRIYEDKHARREQTLHSIKMIAKTPPHRANEPIAVIGSGCRFPGTANSPSNLWELLRQPRDLLREIPTERFNAKAFHHPDAQYHGHSNVLHSYLLDEDVRRFDAQFFNIKPVEAQAMDPQQRLLLETVYEGLEAAGLTIEGLRGSRASVYAGLMCNDYEAILLRDFQQIPNYHATGVARSIVSNRISYFFDWHGPSLTVDTACSSSLIAVHLAVQALRAAETNVAFNANGYARGEGVAVVVLKTLSAALADGDHIECLIRETGTNQDGRTQGITMPSATAQASLIRDTYARAGLDPRQEGDRCQYFEAHGTGTPAGDPIEAEAINEAFFGQDTVSGTKASTPLYVGSIKTVIGHTEGTAGLAAFLKASLALQHGVIPPNMLFQRLNPRIIPFYDAVEVPTQTIAWPETSPGSPRRASVNSFGFGGSNAHAILESYQQPERLTGTPPSSQVFSPFVFSAHSTQSLVGNLREYSRFLETNPTISAQDLAWTLRARRSSFPARVSFPASSIQSLKANIDGWLRTEAQSSGGTIGARMRVPSSTDRPRLLGIFTGQGAQYARMGAELIEQSPYAAAILDRLEGRLSQLPISDRPSWSLRQELLAKAASSRVHEAWISQPLCTAVQILLVDLLRLAGVQFSTVVGHSSGEIGAAYAAGYLSAYDAICIAYYRGLHSKLAQGPEGIEGAMLAVGTSLEDAQDLLSMEEFSGRVTVAACNSSSSVTLSGDKDAIEELEAILEDEGKFRRRLKVDKAYHSHHMQMCSDAYLQSLRDCNIRPQQPSADCVWLSSVYEDPAVDFSSTLCGPYWDENMVSPVLFSQAVRRAFASGPYDAVIEVGPHPALKGPATQTAQEVGCEEVLYTGLLTRGKESIGGLSNALGLLWVHLGASAIDIDRFERETSGWRDYQMVPNLPSYQWQHDRAYWHESRISRQMRQRQHRVHTLLGDLCPDSAPHRMMWRNLLRPTEIGWIRGHQLQSQTVFPAAGYVATALEAVRYLVSEQDIRLITILDFIIHQAMVFDDEDAGIEVLTCLDDVRSEEEPKRVRARFIYSAAVGKERDRLTLMASGEVEILLGEPSPDILPSRGPSEPNMIEVETDRFYHALEDLGYGYQGPFRALSALKRKLGRATGLVARMPTDPTEAGFMVHPAMLDAAIESVILAYSYPNDGQLWSLHVPTRIRSVCVNPALCGRHWAHVDDLPFESSLVDHEGPGITGDVDIFSADNARVALQIEGMQAVPFASATEADDRNIFSVMRWSSAEAAADQIVAGSRATEEDYELAHVLERVSSFYLRRLDQDFGPDHPGRRELPYSAYFNYAAHVNQLVSSGQHPYAKAQWVDDSLEDIMGASERFADCPDIRIMHTIGQQMPQVIQGQTTILEHLVPTGLLDEYYVRALGFPQFSLWLARTVNQIVQRYPAMDILEIGAGTGGATKSIFQHVQGDFASYTFTDISNGFFDRARTVFADHEDRMEFKALDIERPVKEQGFVHHSYDLIVASFVIHATRKLEDTMRHVRSLLKPGGFVVMAEVTNNDQIRGGFIFGALPGWWVGIDEGRVLTPCVSPAKWDRILRKTGFSGIDMITPDDDSFPYPGSVFISQAIDDRVQYLRHPLSPPRTVFNNGERVLHDLHIIGGVTLRVSQLAGHLQTLLDPFCDTIVTWEDLEHIDYHQITTQSTVLVLTELDQPVFQDLTAERFQSLKQMFGSEKTIVWVTQGRQADNPFANMTVGFGRSLLWEVPDLRLQFIDLEDLRAVQPRMLAEATLRFRATALWSKEGNRQLMWSTEPEIVIDAGGRQLIPRLHLLKDANDRYNAGRRSILRKYSDSIAVAIAQGSDGSYYLRKDQRVYSATSDAVQGSIHLRLKYSTLHRIQTPVGYQSVILGVDASRDKDAQQYLALVEHPSSTLDVVLQSAFICALEPEAAIPTFIAMVALNLFFASILQQILPGQNVTVHNASLLQAHVLSRRAKEVGVQVVYTTSFQEDPIHTSFPAVQIQPHMPRRSIKSLLASNIACFIDLSSEATPAGRDLILDCLPSSCRRTSFRSDQRRGSGDPPLVYASHSIQDVLGAAIDSARRDMQEIKARADVPMISLADIGRGDECPPASMPVVDWTGSASLLLQVFPVDSSDLFRSDRTYWLVGLTGSLGLSLCDWMIGHGARYIVLTSRRPDIDSRWLEITRSRGALVRVFASDMTVEENVRSVYEEICATLPPIAGVAQGAMVLRDGPTRDMSYEDMMQALRPKVQSSVHLDRLFSNYPLDFFIFFSSMTAVIGNMGQANYTAANAFMCALAAQRRKRGLYASVVNIGVIIGAGYVTREVSQADQKNLRKGGYMWMSETDFHQMFAEAIEAGRSTTLSEPEISTGLRQVPADAPYLPIWSENPKFSRFILRASGEDSQRDAAKAGGISIKDRLQAACTLEDARNIIADTFAAKLRLTLQIEDDTGDLMSRRTDELGLDSLIAVDIRSWFLKSYQVNVPVLKILGGASIAELVEQALLDLPAELIPNLGQQTESNTREGQKEELPSGPVPGEIPGEDSPAPVSYSDSIDHFSQVESSSPEEGHLTPISSVIDELAKSTADPRPIAAIQRSGRLSSTQSMFWFVHALMEDKTTLNHTAMFRLSGPLDVDRLREAVTAVGQRHEALRTCLVMDARQHITHAVLETSVLRLELRQIYADDEVMAEYEALKQHVYDLASRETMRIVLLSGSPGHYHLLIGCHHINVDGISYQVLMADLECAYKGEPRDTPVLQYLDYADRQREEHEQGAWDQEIAFWKRELEPIPSPLPPGRHLLAHRQPLHDYGVHSVRLRIDTALANRIREVVRTCKATAFHFYLAAFRILLHRYLNAQDVCIGIADGNRSGTGMLDSIGPYVNLLPLRFVARDGQSFQDALVEVKSRAYAALAHSQLPFEVLLNELRVARSPTHSPLFQAFVDYRQGTRERQPFGDLQLEMLHFEPGRTSYDISLDIIDNPGQDALVVIMAQRNLYSLGDAEVMAQIYEDILQEYSSIPSLAADKNWSFRQETLQKALDVGRGKSYPEETYPIPTLIHQFETQRHLHKTALHIANASSWSYEELGQRVDRIARELISCGAQAGDNVAVLQDRTADSIASMLATMKIGAVYVPLDPNVPLARLAKIVRDCDPVALLTDSTTVAEGGSLAQPSAAVIINVSELAAYSSGSFVPNSAEPDATALILYTSGTTGTPKGVALPHSSFCHEVEVSVSTYSLTQDDHILQQSAVSFDMSVLQVFLALAQGATLCMTSAAMRADPSAISAFIAEAGVTFTCATPSEYQSWLQSGHRRESLRLSAWRTALTGGEPATTALLHSFRDLGRPGLRLYNGYGPTETTCCSTKMELSYQNASLYAECVPAGRPSVNEAIYIVDQAMRLQPVGQPGEILIGGVGVASGYVNNEELTTRGFVADVFASPKDRQQGWTTMYRTKDYGHLRPDGSLIIEGRVDADTEIKLHGVRTDLMDIERSILQAAEGTLCNVAVSVRSAAEKTFLVAHCAFSPTGYQTTAEQEQFLQALLPQLPLPQGMCPSAMVAIDQMPLTSAGKLDRRALAHLFLPASAESRHEATATSTLSDAETEMKGLWEEVIPEELWSHHRVDSQTDFFHVGGSSMLLVDLQAQISNRIGTSIPLIRLFESSTLKGMALLIARTAPGDTTVGVLDWKTETSLTPDLARIVGPLLPSTPLPRCPPRVIVLTGASGFLGQHLLRHLLAQQQPVVDQVICIAVRQLADRAHLFAGLDRQQVVCYEGDLAAPRLGLEEDDAQRIFGTADAVIHNGADVSHLKNYHTLKGANVQSTQELVRLCLPRGIPLHYISTAGVAMFTTREVFAEVSAGDAQPPSDGSDGYTATKWVSELYLEQASQTFQLPVWIYRPSSVVRQERAGAAEAMDQNQDNLDARPMFDLLQSLLRYSRHLRAVPVSTNLKGSLDLVSVQNVARGVVKAVVAQSIDQRRVAYGH</sequence>
<dbReference type="SUPFAM" id="SSF52777">
    <property type="entry name" value="CoA-dependent acyltransferases"/>
    <property type="match status" value="2"/>
</dbReference>
<dbReference type="Pfam" id="PF00698">
    <property type="entry name" value="Acyl_transf_1"/>
    <property type="match status" value="1"/>
</dbReference>
<accession>A0A2V5HN96</accession>
<dbReference type="InterPro" id="IPR001227">
    <property type="entry name" value="Ac_transferase_dom_sf"/>
</dbReference>
<dbReference type="Pfam" id="PF00668">
    <property type="entry name" value="Condensation"/>
    <property type="match status" value="1"/>
</dbReference>
<dbReference type="SUPFAM" id="SSF47336">
    <property type="entry name" value="ACP-like"/>
    <property type="match status" value="2"/>
</dbReference>
<protein>
    <submittedName>
        <fullName evidence="14">Beta-ketoacyl synthase domain-containing protein</fullName>
    </submittedName>
</protein>
<dbReference type="Gene3D" id="3.40.50.12780">
    <property type="entry name" value="N-terminal domain of ligase-like"/>
    <property type="match status" value="1"/>
</dbReference>
<evidence type="ECO:0000313" key="15">
    <source>
        <dbReference type="Proteomes" id="UP000248817"/>
    </source>
</evidence>
<dbReference type="SMART" id="SM00822">
    <property type="entry name" value="PKS_KR"/>
    <property type="match status" value="1"/>
</dbReference>
<evidence type="ECO:0000256" key="6">
    <source>
        <dbReference type="ARBA" id="ARBA00022737"/>
    </source>
</evidence>
<feature type="active site" description="Proton donor; for dehydratase activity" evidence="9">
    <location>
        <position position="1244"/>
    </location>
</feature>
<evidence type="ECO:0000256" key="5">
    <source>
        <dbReference type="ARBA" id="ARBA00022679"/>
    </source>
</evidence>
<keyword evidence="4" id="KW-0489">Methyltransferase</keyword>
<dbReference type="GO" id="GO:0008168">
    <property type="term" value="F:methyltransferase activity"/>
    <property type="evidence" value="ECO:0007669"/>
    <property type="project" value="UniProtKB-KW"/>
</dbReference>
<dbReference type="InterPro" id="IPR020841">
    <property type="entry name" value="PKS_Beta-ketoAc_synthase_dom"/>
</dbReference>
<evidence type="ECO:0000256" key="7">
    <source>
        <dbReference type="ARBA" id="ARBA00023268"/>
    </source>
</evidence>
<dbReference type="InterPro" id="IPR023213">
    <property type="entry name" value="CAT-like_dom_sf"/>
</dbReference>
<dbReference type="InterPro" id="IPR014031">
    <property type="entry name" value="Ketoacyl_synth_C"/>
</dbReference>
<dbReference type="PROSITE" id="PS00606">
    <property type="entry name" value="KS3_1"/>
    <property type="match status" value="1"/>
</dbReference>
<dbReference type="Pfam" id="PF14765">
    <property type="entry name" value="PS-DH"/>
    <property type="match status" value="1"/>
</dbReference>
<dbReference type="PANTHER" id="PTHR43775">
    <property type="entry name" value="FATTY ACID SYNTHASE"/>
    <property type="match status" value="1"/>
</dbReference>
<dbReference type="GO" id="GO:0031177">
    <property type="term" value="F:phosphopantetheine binding"/>
    <property type="evidence" value="ECO:0007669"/>
    <property type="project" value="InterPro"/>
</dbReference>
<feature type="domain" description="Ketosynthase family 3 (KS3)" evidence="12">
    <location>
        <begin position="128"/>
        <end position="532"/>
    </location>
</feature>
<dbReference type="InterPro" id="IPR013120">
    <property type="entry name" value="FAR_NAD-bd"/>
</dbReference>
<dbReference type="InterPro" id="IPR018201">
    <property type="entry name" value="Ketoacyl_synth_AS"/>
</dbReference>
<dbReference type="InterPro" id="IPR013968">
    <property type="entry name" value="PKS_KR"/>
</dbReference>
<reference evidence="14 15" key="1">
    <citation type="submission" date="2018-02" db="EMBL/GenBank/DDBJ databases">
        <title>The genomes of Aspergillus section Nigri reveals drivers in fungal speciation.</title>
        <authorList>
            <consortium name="DOE Joint Genome Institute"/>
            <person name="Vesth T.C."/>
            <person name="Nybo J."/>
            <person name="Theobald S."/>
            <person name="Brandl J."/>
            <person name="Frisvad J.C."/>
            <person name="Nielsen K.F."/>
            <person name="Lyhne E.K."/>
            <person name="Kogle M.E."/>
            <person name="Kuo A."/>
            <person name="Riley R."/>
            <person name="Clum A."/>
            <person name="Nolan M."/>
            <person name="Lipzen A."/>
            <person name="Salamov A."/>
            <person name="Henrissat B."/>
            <person name="Wiebenga A."/>
            <person name="De vries R.P."/>
            <person name="Grigoriev I.V."/>
            <person name="Mortensen U.H."/>
            <person name="Andersen M.R."/>
            <person name="Baker S.E."/>
        </authorList>
    </citation>
    <scope>NUCLEOTIDE SEQUENCE [LARGE SCALE GENOMIC DNA]</scope>
    <source>
        <strain evidence="14 15">CBS 114.80</strain>
    </source>
</reference>
<dbReference type="GO" id="GO:0004312">
    <property type="term" value="F:fatty acid synthase activity"/>
    <property type="evidence" value="ECO:0007669"/>
    <property type="project" value="TreeGrafter"/>
</dbReference>
<feature type="region of interest" description="Disordered" evidence="10">
    <location>
        <begin position="2594"/>
        <end position="2647"/>
    </location>
</feature>
<dbReference type="InterPro" id="IPR000873">
    <property type="entry name" value="AMP-dep_synth/lig_dom"/>
</dbReference>
<dbReference type="InterPro" id="IPR006162">
    <property type="entry name" value="Ppantetheine_attach_site"/>
</dbReference>
<dbReference type="SMART" id="SM00823">
    <property type="entry name" value="PKS_PP"/>
    <property type="match status" value="2"/>
</dbReference>
<gene>
    <name evidence="14" type="ORF">BP00DRAFT_499168</name>
</gene>
<name>A0A2V5HN96_9EURO</name>